<gene>
    <name evidence="2" type="ORF">A7A78_01825</name>
</gene>
<organism evidence="2 3">
    <name type="scientific">Aequorivita soesokkakensis</name>
    <dbReference type="NCBI Taxonomy" id="1385699"/>
    <lineage>
        <taxon>Bacteria</taxon>
        <taxon>Pseudomonadati</taxon>
        <taxon>Bacteroidota</taxon>
        <taxon>Flavobacteriia</taxon>
        <taxon>Flavobacteriales</taxon>
        <taxon>Flavobacteriaceae</taxon>
        <taxon>Aequorivita</taxon>
    </lineage>
</organism>
<sequence>MKTMKKLLFLTFATVLFISCSNDDDPQPGPNPPEAYEKGIFVTNEGPFGAGTGNVTFISEDFTDVQQHIFLTVNGKDLGNIVQSMNFQDENAYIVVNNSQKIEIVNRYSFESVDSIKTGINNPRYFLGTDNNKGYVTNWGDPNDNTDDFVSVVDLRSNAVSATIPVSFGPEKMVSNGNKIYVAHQGGFGQNNLISVISGNTVESTINVGDVPNSMVVSGNSLFVLCGGNPSYTGNETAGSLVKIDLSNGQVSNTYNLAITQHPTGLTIDGANLYYNLDGKVYKVNSASVSLPGAEIINGFFYALEAHNGKLYATDAGDFASNGSLKIFDLSTNQQIQEFQTGIIPGGIYFND</sequence>
<feature type="chain" id="PRO_5008392339" description="Cell surface protein" evidence="1">
    <location>
        <begin position="24"/>
        <end position="352"/>
    </location>
</feature>
<dbReference type="OrthoDB" id="9773938at2"/>
<feature type="signal peptide" evidence="1">
    <location>
        <begin position="1"/>
        <end position="23"/>
    </location>
</feature>
<dbReference type="InterPro" id="IPR031815">
    <property type="entry name" value="DUF5074"/>
</dbReference>
<dbReference type="SUPFAM" id="SSF50969">
    <property type="entry name" value="YVTN repeat-like/Quinoprotein amine dehydrogenase"/>
    <property type="match status" value="1"/>
</dbReference>
<dbReference type="Proteomes" id="UP000077552">
    <property type="component" value="Unassembled WGS sequence"/>
</dbReference>
<dbReference type="EMBL" id="LXIE01000001">
    <property type="protein sequence ID" value="OAD92672.1"/>
    <property type="molecule type" value="Genomic_DNA"/>
</dbReference>
<dbReference type="PANTHER" id="PTHR47197">
    <property type="entry name" value="PROTEIN NIRF"/>
    <property type="match status" value="1"/>
</dbReference>
<evidence type="ECO:0000313" key="2">
    <source>
        <dbReference type="EMBL" id="OAD92672.1"/>
    </source>
</evidence>
<dbReference type="STRING" id="1385699.A7A78_01825"/>
<keyword evidence="3" id="KW-1185">Reference proteome</keyword>
<evidence type="ECO:0008006" key="4">
    <source>
        <dbReference type="Google" id="ProtNLM"/>
    </source>
</evidence>
<dbReference type="Pfam" id="PF16819">
    <property type="entry name" value="DUF5074"/>
    <property type="match status" value="1"/>
</dbReference>
<evidence type="ECO:0000256" key="1">
    <source>
        <dbReference type="SAM" id="SignalP"/>
    </source>
</evidence>
<keyword evidence="1" id="KW-0732">Signal</keyword>
<protein>
    <recommendedName>
        <fullName evidence="4">Cell surface protein</fullName>
    </recommendedName>
</protein>
<dbReference type="InterPro" id="IPR051200">
    <property type="entry name" value="Host-pathogen_enzymatic-act"/>
</dbReference>
<dbReference type="InterPro" id="IPR011044">
    <property type="entry name" value="Quino_amine_DH_bsu"/>
</dbReference>
<name>A0A1A9LIZ9_9FLAO</name>
<dbReference type="InterPro" id="IPR015943">
    <property type="entry name" value="WD40/YVTN_repeat-like_dom_sf"/>
</dbReference>
<dbReference type="PROSITE" id="PS51257">
    <property type="entry name" value="PROKAR_LIPOPROTEIN"/>
    <property type="match status" value="1"/>
</dbReference>
<reference evidence="2 3" key="1">
    <citation type="submission" date="2016-05" db="EMBL/GenBank/DDBJ databases">
        <title>Genome sequencing of Vitellibacter soesokkakensis RSSK-12.</title>
        <authorList>
            <person name="Thevarajoo S."/>
            <person name="Selvaratnam C."/>
            <person name="Goh K.M."/>
            <person name="Chan K.-G."/>
            <person name="Chong C.S."/>
        </authorList>
    </citation>
    <scope>NUCLEOTIDE SEQUENCE [LARGE SCALE GENOMIC DNA]</scope>
    <source>
        <strain evidence="2 3">RSSK-12</strain>
    </source>
</reference>
<dbReference type="Gene3D" id="2.130.10.10">
    <property type="entry name" value="YVTN repeat-like/Quinoprotein amine dehydrogenase"/>
    <property type="match status" value="1"/>
</dbReference>
<dbReference type="PANTHER" id="PTHR47197:SF3">
    <property type="entry name" value="DIHYDRO-HEME D1 DEHYDROGENASE"/>
    <property type="match status" value="1"/>
</dbReference>
<accession>A0A1A9LIZ9</accession>
<comment type="caution">
    <text evidence="2">The sequence shown here is derived from an EMBL/GenBank/DDBJ whole genome shotgun (WGS) entry which is preliminary data.</text>
</comment>
<dbReference type="AlphaFoldDB" id="A0A1A9LIZ9"/>
<proteinExistence type="predicted"/>
<evidence type="ECO:0000313" key="3">
    <source>
        <dbReference type="Proteomes" id="UP000077552"/>
    </source>
</evidence>